<gene>
    <name evidence="2" type="ORF">ESP62_001105</name>
</gene>
<dbReference type="AlphaFoldDB" id="A0A641AP25"/>
<evidence type="ECO:0000259" key="1">
    <source>
        <dbReference type="PROSITE" id="PS51352"/>
    </source>
</evidence>
<protein>
    <submittedName>
        <fullName evidence="2">Thioredoxin family protein</fullName>
    </submittedName>
</protein>
<dbReference type="Pfam" id="PF00085">
    <property type="entry name" value="Thioredoxin"/>
    <property type="match status" value="1"/>
</dbReference>
<keyword evidence="3" id="KW-1185">Reference proteome</keyword>
<dbReference type="SUPFAM" id="SSF52833">
    <property type="entry name" value="Thioredoxin-like"/>
    <property type="match status" value="1"/>
</dbReference>
<feature type="domain" description="Thioredoxin" evidence="1">
    <location>
        <begin position="10"/>
        <end position="142"/>
    </location>
</feature>
<accession>A0A641AP25</accession>
<organism evidence="2 3">
    <name type="scientific">Aeromicrobium fastidiosum</name>
    <dbReference type="NCBI Taxonomy" id="52699"/>
    <lineage>
        <taxon>Bacteria</taxon>
        <taxon>Bacillati</taxon>
        <taxon>Actinomycetota</taxon>
        <taxon>Actinomycetes</taxon>
        <taxon>Propionibacteriales</taxon>
        <taxon>Nocardioidaceae</taxon>
        <taxon>Aeromicrobium</taxon>
    </lineage>
</organism>
<comment type="caution">
    <text evidence="2">The sequence shown here is derived from an EMBL/GenBank/DDBJ whole genome shotgun (WGS) entry which is preliminary data.</text>
</comment>
<evidence type="ECO:0000313" key="3">
    <source>
        <dbReference type="Proteomes" id="UP001515100"/>
    </source>
</evidence>
<reference evidence="2" key="1">
    <citation type="submission" date="2019-09" db="EMBL/GenBank/DDBJ databases">
        <authorList>
            <person name="Li J."/>
        </authorList>
    </citation>
    <scope>NUCLEOTIDE SEQUENCE [LARGE SCALE GENOMIC DNA]</scope>
    <source>
        <strain evidence="2">NRBC 14897</strain>
    </source>
</reference>
<dbReference type="InterPro" id="IPR036249">
    <property type="entry name" value="Thioredoxin-like_sf"/>
</dbReference>
<dbReference type="EMBL" id="SDPP02000001">
    <property type="protein sequence ID" value="KAA1379844.1"/>
    <property type="molecule type" value="Genomic_DNA"/>
</dbReference>
<name>A0A641AP25_9ACTN</name>
<evidence type="ECO:0000313" key="2">
    <source>
        <dbReference type="EMBL" id="KAA1379844.1"/>
    </source>
</evidence>
<dbReference type="RefSeq" id="WP_129179745.1">
    <property type="nucleotide sequence ID" value="NZ_JAGIOG010000001.1"/>
</dbReference>
<dbReference type="InterPro" id="IPR013766">
    <property type="entry name" value="Thioredoxin_domain"/>
</dbReference>
<proteinExistence type="predicted"/>
<dbReference type="PROSITE" id="PS51352">
    <property type="entry name" value="THIOREDOXIN_2"/>
    <property type="match status" value="1"/>
</dbReference>
<dbReference type="Gene3D" id="3.40.30.10">
    <property type="entry name" value="Glutaredoxin"/>
    <property type="match status" value="1"/>
</dbReference>
<sequence>MTGLLVLAAALLATIVIAAALRWKNGRFSTVAAPAVTDDRERLTPDQIGASLGDRATLVQFSSAFCSPCRATRVLLADIAATVPGVETVEIDAESHLQLVRDLDVRRTPTVLVLDAAGTVTTRASGLPRRDQVMAALARAADVEK</sequence>
<dbReference type="Proteomes" id="UP001515100">
    <property type="component" value="Unassembled WGS sequence"/>
</dbReference>
<dbReference type="OrthoDB" id="1495530at2"/>
<dbReference type="CDD" id="cd02947">
    <property type="entry name" value="TRX_family"/>
    <property type="match status" value="1"/>
</dbReference>